<sequence>MKEPEVGALLIRQQEQEHADPEIVAKVPAKGKAPAQ</sequence>
<dbReference type="EMBL" id="JAGGLQ010000001">
    <property type="protein sequence ID" value="MBP2034946.1"/>
    <property type="molecule type" value="Genomic_DNA"/>
</dbReference>
<gene>
    <name evidence="1" type="ORF">J2Z77_000730</name>
</gene>
<dbReference type="Proteomes" id="UP001519310">
    <property type="component" value="Unassembled WGS sequence"/>
</dbReference>
<reference evidence="1 2" key="1">
    <citation type="submission" date="2021-03" db="EMBL/GenBank/DDBJ databases">
        <title>Genomic Encyclopedia of Type Strains, Phase IV (KMG-IV): sequencing the most valuable type-strain genomes for metagenomic binning, comparative biology and taxonomic classification.</title>
        <authorList>
            <person name="Goeker M."/>
        </authorList>
    </citation>
    <scope>NUCLEOTIDE SEQUENCE [LARGE SCALE GENOMIC DNA]</scope>
    <source>
        <strain evidence="1 2">DSM 40526</strain>
    </source>
</reference>
<keyword evidence="2" id="KW-1185">Reference proteome</keyword>
<proteinExistence type="predicted"/>
<evidence type="ECO:0000313" key="1">
    <source>
        <dbReference type="EMBL" id="MBP2034946.1"/>
    </source>
</evidence>
<evidence type="ECO:0000313" key="2">
    <source>
        <dbReference type="Proteomes" id="UP001519310"/>
    </source>
</evidence>
<accession>A0ABS4KZJ6</accession>
<name>A0ABS4KZJ6_STRAV</name>
<comment type="caution">
    <text evidence="1">The sequence shown here is derived from an EMBL/GenBank/DDBJ whole genome shotgun (WGS) entry which is preliminary data.</text>
</comment>
<organism evidence="1 2">
    <name type="scientific">Streptomyces avidinii</name>
    <dbReference type="NCBI Taxonomy" id="1895"/>
    <lineage>
        <taxon>Bacteria</taxon>
        <taxon>Bacillati</taxon>
        <taxon>Actinomycetota</taxon>
        <taxon>Actinomycetes</taxon>
        <taxon>Kitasatosporales</taxon>
        <taxon>Streptomycetaceae</taxon>
        <taxon>Streptomyces</taxon>
    </lineage>
</organism>
<protein>
    <submittedName>
        <fullName evidence="1">Uncharacterized protein</fullName>
    </submittedName>
</protein>